<dbReference type="EMBL" id="CAJHJT010000034">
    <property type="protein sequence ID" value="CAD7002387.1"/>
    <property type="molecule type" value="Genomic_DNA"/>
</dbReference>
<keyword evidence="1" id="KW-0812">Transmembrane</keyword>
<keyword evidence="3" id="KW-1185">Reference proteome</keyword>
<feature type="transmembrane region" description="Helical" evidence="1">
    <location>
        <begin position="92"/>
        <end position="110"/>
    </location>
</feature>
<accession>A0A811UXH1</accession>
<protein>
    <submittedName>
        <fullName evidence="2">(Mediterranean fruit fly) hypothetical protein</fullName>
    </submittedName>
</protein>
<feature type="transmembrane region" description="Helical" evidence="1">
    <location>
        <begin position="40"/>
        <end position="59"/>
    </location>
</feature>
<proteinExistence type="predicted"/>
<keyword evidence="1" id="KW-0472">Membrane</keyword>
<evidence type="ECO:0000313" key="3">
    <source>
        <dbReference type="Proteomes" id="UP000606786"/>
    </source>
</evidence>
<dbReference type="Proteomes" id="UP000606786">
    <property type="component" value="Unassembled WGS sequence"/>
</dbReference>
<gene>
    <name evidence="2" type="ORF">CCAP1982_LOCUS10880</name>
</gene>
<reference evidence="2" key="1">
    <citation type="submission" date="2020-11" db="EMBL/GenBank/DDBJ databases">
        <authorList>
            <person name="Whitehead M."/>
        </authorList>
    </citation>
    <scope>NUCLEOTIDE SEQUENCE</scope>
    <source>
        <strain evidence="2">EGII</strain>
    </source>
</reference>
<name>A0A811UXH1_CERCA</name>
<evidence type="ECO:0000313" key="2">
    <source>
        <dbReference type="EMBL" id="CAD7002387.1"/>
    </source>
</evidence>
<dbReference type="AlphaFoldDB" id="A0A811UXH1"/>
<keyword evidence="1" id="KW-1133">Transmembrane helix</keyword>
<evidence type="ECO:0000256" key="1">
    <source>
        <dbReference type="SAM" id="Phobius"/>
    </source>
</evidence>
<comment type="caution">
    <text evidence="2">The sequence shown here is derived from an EMBL/GenBank/DDBJ whole genome shotgun (WGS) entry which is preliminary data.</text>
</comment>
<organism evidence="2 3">
    <name type="scientific">Ceratitis capitata</name>
    <name type="common">Mediterranean fruit fly</name>
    <name type="synonym">Tephritis capitata</name>
    <dbReference type="NCBI Taxonomy" id="7213"/>
    <lineage>
        <taxon>Eukaryota</taxon>
        <taxon>Metazoa</taxon>
        <taxon>Ecdysozoa</taxon>
        <taxon>Arthropoda</taxon>
        <taxon>Hexapoda</taxon>
        <taxon>Insecta</taxon>
        <taxon>Pterygota</taxon>
        <taxon>Neoptera</taxon>
        <taxon>Endopterygota</taxon>
        <taxon>Diptera</taxon>
        <taxon>Brachycera</taxon>
        <taxon>Muscomorpha</taxon>
        <taxon>Tephritoidea</taxon>
        <taxon>Tephritidae</taxon>
        <taxon>Ceratitis</taxon>
        <taxon>Ceratitis</taxon>
    </lineage>
</organism>
<sequence>MRHPAVPELRVVVAMASASASASPSVLPDVFLTQLYFHHLISYSLSVCFVVALTLLCVVERLQFPPRNELWLTQCDRGVFPQLLRRKISSSLHFFYGFPLHLSFVFVNFYRKK</sequence>